<evidence type="ECO:0000313" key="1">
    <source>
        <dbReference type="EMBL" id="JAH78910.1"/>
    </source>
</evidence>
<reference evidence="1" key="2">
    <citation type="journal article" date="2015" name="Fish Shellfish Immunol.">
        <title>Early steps in the European eel (Anguilla anguilla)-Vibrio vulnificus interaction in the gills: Role of the RtxA13 toxin.</title>
        <authorList>
            <person name="Callol A."/>
            <person name="Pajuelo D."/>
            <person name="Ebbesson L."/>
            <person name="Teles M."/>
            <person name="MacKenzie S."/>
            <person name="Amaro C."/>
        </authorList>
    </citation>
    <scope>NUCLEOTIDE SEQUENCE</scope>
</reference>
<dbReference type="AlphaFoldDB" id="A0A0E9VND5"/>
<name>A0A0E9VND5_ANGAN</name>
<reference evidence="1" key="1">
    <citation type="submission" date="2014-11" db="EMBL/GenBank/DDBJ databases">
        <authorList>
            <person name="Amaro Gonzalez C."/>
        </authorList>
    </citation>
    <scope>NUCLEOTIDE SEQUENCE</scope>
</reference>
<dbReference type="EMBL" id="GBXM01029667">
    <property type="protein sequence ID" value="JAH78910.1"/>
    <property type="molecule type" value="Transcribed_RNA"/>
</dbReference>
<sequence>MNCCCWWNSFCVGAKK</sequence>
<proteinExistence type="predicted"/>
<accession>A0A0E9VND5</accession>
<protein>
    <submittedName>
        <fullName evidence="1">Uncharacterized protein</fullName>
    </submittedName>
</protein>
<organism evidence="1">
    <name type="scientific">Anguilla anguilla</name>
    <name type="common">European freshwater eel</name>
    <name type="synonym">Muraena anguilla</name>
    <dbReference type="NCBI Taxonomy" id="7936"/>
    <lineage>
        <taxon>Eukaryota</taxon>
        <taxon>Metazoa</taxon>
        <taxon>Chordata</taxon>
        <taxon>Craniata</taxon>
        <taxon>Vertebrata</taxon>
        <taxon>Euteleostomi</taxon>
        <taxon>Actinopterygii</taxon>
        <taxon>Neopterygii</taxon>
        <taxon>Teleostei</taxon>
        <taxon>Anguilliformes</taxon>
        <taxon>Anguillidae</taxon>
        <taxon>Anguilla</taxon>
    </lineage>
</organism>